<comment type="caution">
    <text evidence="1">The sequence shown here is derived from an EMBL/GenBank/DDBJ whole genome shotgun (WGS) entry which is preliminary data.</text>
</comment>
<accession>A0A2K3K4W3</accession>
<name>A0A2K3K4W3_TRIPR</name>
<proteinExistence type="predicted"/>
<evidence type="ECO:0000313" key="2">
    <source>
        <dbReference type="Proteomes" id="UP000236291"/>
    </source>
</evidence>
<protein>
    <submittedName>
        <fullName evidence="1">Uncharacterized protein</fullName>
    </submittedName>
</protein>
<dbReference type="Proteomes" id="UP000236291">
    <property type="component" value="Unassembled WGS sequence"/>
</dbReference>
<reference evidence="1 2" key="1">
    <citation type="journal article" date="2014" name="Am. J. Bot.">
        <title>Genome assembly and annotation for red clover (Trifolium pratense; Fabaceae).</title>
        <authorList>
            <person name="Istvanek J."/>
            <person name="Jaros M."/>
            <person name="Krenek A."/>
            <person name="Repkova J."/>
        </authorList>
    </citation>
    <scope>NUCLEOTIDE SEQUENCE [LARGE SCALE GENOMIC DNA]</scope>
    <source>
        <strain evidence="2">cv. Tatra</strain>
        <tissue evidence="1">Young leaves</tissue>
    </source>
</reference>
<dbReference type="EMBL" id="ASHM01141255">
    <property type="protein sequence ID" value="PNX61329.1"/>
    <property type="molecule type" value="Genomic_DNA"/>
</dbReference>
<gene>
    <name evidence="1" type="ORF">L195_g060613</name>
</gene>
<reference evidence="1 2" key="2">
    <citation type="journal article" date="2017" name="Front. Plant Sci.">
        <title>Gene Classification and Mining of Molecular Markers Useful in Red Clover (Trifolium pratense) Breeding.</title>
        <authorList>
            <person name="Istvanek J."/>
            <person name="Dluhosova J."/>
            <person name="Dluhos P."/>
            <person name="Patkova L."/>
            <person name="Nedelnik J."/>
            <person name="Repkova J."/>
        </authorList>
    </citation>
    <scope>NUCLEOTIDE SEQUENCE [LARGE SCALE GENOMIC DNA]</scope>
    <source>
        <strain evidence="2">cv. Tatra</strain>
        <tissue evidence="1">Young leaves</tissue>
    </source>
</reference>
<feature type="non-terminal residue" evidence="1">
    <location>
        <position position="1"/>
    </location>
</feature>
<organism evidence="1 2">
    <name type="scientific">Trifolium pratense</name>
    <name type="common">Red clover</name>
    <dbReference type="NCBI Taxonomy" id="57577"/>
    <lineage>
        <taxon>Eukaryota</taxon>
        <taxon>Viridiplantae</taxon>
        <taxon>Streptophyta</taxon>
        <taxon>Embryophyta</taxon>
        <taxon>Tracheophyta</taxon>
        <taxon>Spermatophyta</taxon>
        <taxon>Magnoliopsida</taxon>
        <taxon>eudicotyledons</taxon>
        <taxon>Gunneridae</taxon>
        <taxon>Pentapetalae</taxon>
        <taxon>rosids</taxon>
        <taxon>fabids</taxon>
        <taxon>Fabales</taxon>
        <taxon>Fabaceae</taxon>
        <taxon>Papilionoideae</taxon>
        <taxon>50 kb inversion clade</taxon>
        <taxon>NPAAA clade</taxon>
        <taxon>Hologalegina</taxon>
        <taxon>IRL clade</taxon>
        <taxon>Trifolieae</taxon>
        <taxon>Trifolium</taxon>
    </lineage>
</organism>
<dbReference type="AlphaFoldDB" id="A0A2K3K4W3"/>
<sequence>VPGVVTVSWVVELTEA</sequence>
<evidence type="ECO:0000313" key="1">
    <source>
        <dbReference type="EMBL" id="PNX61329.1"/>
    </source>
</evidence>